<evidence type="ECO:0000256" key="6">
    <source>
        <dbReference type="ARBA" id="ARBA00023186"/>
    </source>
</evidence>
<dbReference type="PANTHER" id="PTHR38035">
    <property type="entry name" value="UPF0070 PROTEIN YFGM"/>
    <property type="match status" value="1"/>
</dbReference>
<keyword evidence="6" id="KW-0143">Chaperone</keyword>
<keyword evidence="3 9" id="KW-0812">Transmembrane</keyword>
<evidence type="ECO:0000259" key="10">
    <source>
        <dbReference type="Pfam" id="PF09976"/>
    </source>
</evidence>
<keyword evidence="4 9" id="KW-1133">Transmembrane helix</keyword>
<keyword evidence="5 9" id="KW-0472">Membrane</keyword>
<protein>
    <recommendedName>
        <fullName evidence="8">Ancillary SecYEG translocon subunit</fullName>
    </recommendedName>
</protein>
<reference evidence="11" key="1">
    <citation type="submission" date="2018-05" db="EMBL/GenBank/DDBJ databases">
        <authorList>
            <person name="Lanie J.A."/>
            <person name="Ng W.-L."/>
            <person name="Kazmierczak K.M."/>
            <person name="Andrzejewski T.M."/>
            <person name="Davidsen T.M."/>
            <person name="Wayne K.J."/>
            <person name="Tettelin H."/>
            <person name="Glass J.I."/>
            <person name="Rusch D."/>
            <person name="Podicherti R."/>
            <person name="Tsui H.-C.T."/>
            <person name="Winkler M.E."/>
        </authorList>
    </citation>
    <scope>NUCLEOTIDE SEQUENCE</scope>
</reference>
<evidence type="ECO:0000256" key="2">
    <source>
        <dbReference type="ARBA" id="ARBA00022475"/>
    </source>
</evidence>
<evidence type="ECO:0000256" key="8">
    <source>
        <dbReference type="ARBA" id="ARBA00024235"/>
    </source>
</evidence>
<feature type="domain" description="Ancillary SecYEG translocon subunit/Cell division coordinator CpoB TPR" evidence="10">
    <location>
        <begin position="15"/>
        <end position="208"/>
    </location>
</feature>
<dbReference type="AlphaFoldDB" id="A0A381SRK5"/>
<dbReference type="GO" id="GO:0044877">
    <property type="term" value="F:protein-containing complex binding"/>
    <property type="evidence" value="ECO:0007669"/>
    <property type="project" value="InterPro"/>
</dbReference>
<organism evidence="11">
    <name type="scientific">marine metagenome</name>
    <dbReference type="NCBI Taxonomy" id="408172"/>
    <lineage>
        <taxon>unclassified sequences</taxon>
        <taxon>metagenomes</taxon>
        <taxon>ecological metagenomes</taxon>
    </lineage>
</organism>
<sequence>MDDNLTDQQQAELIKNWLKENSKFLMGGLVLGISGFFGVQFLQQNKLKEAEMASQLYSEIEFAVKQQRLTQAQTLLQKMDTDFANTPYQDQGHLFMAKLFMDSVDYENAILQLEFLIDNATDESLKHIARIRIARIKLQQNLYDEALQILETESMGSFEAKYEEIKGDIFAKKGEFPEAQAAYLKALDLLLPGQFDYQYIQMKFKDIQSDDLNDSKEPKDGNA</sequence>
<dbReference type="PANTHER" id="PTHR38035:SF1">
    <property type="entry name" value="ANCILLARY SECYEG TRANSLOCON SUBUNIT"/>
    <property type="match status" value="1"/>
</dbReference>
<evidence type="ECO:0000256" key="1">
    <source>
        <dbReference type="ARBA" id="ARBA00004401"/>
    </source>
</evidence>
<comment type="subcellular location">
    <subcellularLocation>
        <location evidence="1">Cell membrane</location>
        <topology evidence="1">Single-pass type II membrane protein</topology>
    </subcellularLocation>
</comment>
<feature type="transmembrane region" description="Helical" evidence="9">
    <location>
        <begin position="24"/>
        <end position="42"/>
    </location>
</feature>
<proteinExistence type="inferred from homology"/>
<gene>
    <name evidence="11" type="ORF">METZ01_LOCUS59486</name>
</gene>
<dbReference type="PIRSF" id="PIRSF006170">
    <property type="entry name" value="YfgM"/>
    <property type="match status" value="1"/>
</dbReference>
<evidence type="ECO:0000256" key="3">
    <source>
        <dbReference type="ARBA" id="ARBA00022692"/>
    </source>
</evidence>
<evidence type="ECO:0000256" key="4">
    <source>
        <dbReference type="ARBA" id="ARBA00022989"/>
    </source>
</evidence>
<dbReference type="InterPro" id="IPR026039">
    <property type="entry name" value="YfgM"/>
</dbReference>
<dbReference type="Gene3D" id="1.25.40.10">
    <property type="entry name" value="Tetratricopeptide repeat domain"/>
    <property type="match status" value="1"/>
</dbReference>
<comment type="similarity">
    <text evidence="7">Belongs to the YfgM family.</text>
</comment>
<name>A0A381SRK5_9ZZZZ</name>
<evidence type="ECO:0000256" key="5">
    <source>
        <dbReference type="ARBA" id="ARBA00023136"/>
    </source>
</evidence>
<evidence type="ECO:0000256" key="9">
    <source>
        <dbReference type="SAM" id="Phobius"/>
    </source>
</evidence>
<dbReference type="InterPro" id="IPR018704">
    <property type="entry name" value="SecYEG/CpoB_TPR"/>
</dbReference>
<dbReference type="InterPro" id="IPR011990">
    <property type="entry name" value="TPR-like_helical_dom_sf"/>
</dbReference>
<accession>A0A381SRK5</accession>
<keyword evidence="2" id="KW-1003">Cell membrane</keyword>
<dbReference type="Pfam" id="PF09976">
    <property type="entry name" value="TPR_21"/>
    <property type="match status" value="1"/>
</dbReference>
<evidence type="ECO:0000313" key="11">
    <source>
        <dbReference type="EMBL" id="SVA06632.1"/>
    </source>
</evidence>
<dbReference type="GO" id="GO:0005886">
    <property type="term" value="C:plasma membrane"/>
    <property type="evidence" value="ECO:0007669"/>
    <property type="project" value="UniProtKB-SubCell"/>
</dbReference>
<dbReference type="SUPFAM" id="SSF48452">
    <property type="entry name" value="TPR-like"/>
    <property type="match status" value="1"/>
</dbReference>
<dbReference type="EMBL" id="UINC01003474">
    <property type="protein sequence ID" value="SVA06632.1"/>
    <property type="molecule type" value="Genomic_DNA"/>
</dbReference>
<evidence type="ECO:0000256" key="7">
    <source>
        <dbReference type="ARBA" id="ARBA00024197"/>
    </source>
</evidence>